<feature type="compositionally biased region" description="Low complexity" evidence="2">
    <location>
        <begin position="191"/>
        <end position="207"/>
    </location>
</feature>
<feature type="compositionally biased region" description="Polar residues" evidence="2">
    <location>
        <begin position="263"/>
        <end position="278"/>
    </location>
</feature>
<feature type="region of interest" description="Disordered" evidence="2">
    <location>
        <begin position="245"/>
        <end position="296"/>
    </location>
</feature>
<comment type="caution">
    <text evidence="3">The sequence shown here is derived from an EMBL/GenBank/DDBJ whole genome shotgun (WGS) entry which is preliminary data.</text>
</comment>
<keyword evidence="4" id="KW-1185">Reference proteome</keyword>
<dbReference type="RefSeq" id="XP_040728118.1">
    <property type="nucleotide sequence ID" value="XM_040868392.1"/>
</dbReference>
<sequence>MSTLTAPTPLKNKRKVFQDDFTPRSSHVDKKMIPGTPGYSSTTDPVDAGKDSFVHDEAQKENIAHQRTEDADVATPIKIKATPAVKSVSRHASDVGKPALSERGSSEDNHADASPQKSMSTTQFDGSASTTSMLSQPDFSASVLQHASSFTEDPKELDAPEADEPDAVPEQTPASPESATEGDESQVTATPRASRSPVPSRLRSPSPHKSDARPQSPTRTPRLLRDFPLPLTTPRNLVEAALQGRGQHPIQQLQMQHHAEQARLNSQQNTPVRTQETAPATEDLLSFQTPAPKSTRKLPADLDLMGEATLGAPASAVLQRFKTADGEEMLLDMTPRVYSPRSIPLYTLDDMEMLKREFGDAQRMLEEKIESLHGQLAASVSHANHHAALTTQADSLHMQYSKKHVRKVTALKQDWDRKMTERLARQRSEMEQEREELQRLLKERDEQLETLTQQLAQERLEKKEVIEMGEQILAMVGNTAPS</sequence>
<dbReference type="AlphaFoldDB" id="A0A1Y2FUD3"/>
<name>A0A1Y2FUD3_PROLT</name>
<keyword evidence="1" id="KW-0175">Coiled coil</keyword>
<gene>
    <name evidence="3" type="ORF">BCR37DRAFT_375486</name>
</gene>
<accession>A0A1Y2FUD3</accession>
<dbReference type="InterPro" id="IPR024312">
    <property type="entry name" value="TACC_fungi"/>
</dbReference>
<evidence type="ECO:0000313" key="4">
    <source>
        <dbReference type="Proteomes" id="UP000193685"/>
    </source>
</evidence>
<feature type="compositionally biased region" description="Basic and acidic residues" evidence="2">
    <location>
        <begin position="16"/>
        <end position="32"/>
    </location>
</feature>
<protein>
    <submittedName>
        <fullName evidence="3">Uncharacterized protein</fullName>
    </submittedName>
</protein>
<reference evidence="3 4" key="1">
    <citation type="submission" date="2016-07" db="EMBL/GenBank/DDBJ databases">
        <title>Pervasive Adenine N6-methylation of Active Genes in Fungi.</title>
        <authorList>
            <consortium name="DOE Joint Genome Institute"/>
            <person name="Mondo S.J."/>
            <person name="Dannebaum R.O."/>
            <person name="Kuo R.C."/>
            <person name="Labutti K."/>
            <person name="Haridas S."/>
            <person name="Kuo A."/>
            <person name="Salamov A."/>
            <person name="Ahrendt S.R."/>
            <person name="Lipzen A."/>
            <person name="Sullivan W."/>
            <person name="Andreopoulos W.B."/>
            <person name="Clum A."/>
            <person name="Lindquist E."/>
            <person name="Daum C."/>
            <person name="Ramamoorthy G.K."/>
            <person name="Gryganskyi A."/>
            <person name="Culley D."/>
            <person name="Magnuson J.K."/>
            <person name="James T.Y."/>
            <person name="O'Malley M.A."/>
            <person name="Stajich J.E."/>
            <person name="Spatafora J.W."/>
            <person name="Visel A."/>
            <person name="Grigoriev I.V."/>
        </authorList>
    </citation>
    <scope>NUCLEOTIDE SEQUENCE [LARGE SCALE GENOMIC DNA]</scope>
    <source>
        <strain evidence="3 4">12-1054</strain>
    </source>
</reference>
<evidence type="ECO:0000256" key="2">
    <source>
        <dbReference type="SAM" id="MobiDB-lite"/>
    </source>
</evidence>
<dbReference type="EMBL" id="MCFI01000001">
    <property type="protein sequence ID" value="ORY87623.1"/>
    <property type="molecule type" value="Genomic_DNA"/>
</dbReference>
<feature type="region of interest" description="Disordered" evidence="2">
    <location>
        <begin position="1"/>
        <end position="231"/>
    </location>
</feature>
<dbReference type="Proteomes" id="UP000193685">
    <property type="component" value="Unassembled WGS sequence"/>
</dbReference>
<feature type="compositionally biased region" description="Basic and acidic residues" evidence="2">
    <location>
        <begin position="47"/>
        <end position="70"/>
    </location>
</feature>
<dbReference type="GeneID" id="63784991"/>
<feature type="coiled-coil region" evidence="1">
    <location>
        <begin position="416"/>
        <end position="468"/>
    </location>
</feature>
<organism evidence="3 4">
    <name type="scientific">Protomyces lactucae-debilis</name>
    <dbReference type="NCBI Taxonomy" id="2754530"/>
    <lineage>
        <taxon>Eukaryota</taxon>
        <taxon>Fungi</taxon>
        <taxon>Dikarya</taxon>
        <taxon>Ascomycota</taxon>
        <taxon>Taphrinomycotina</taxon>
        <taxon>Taphrinomycetes</taxon>
        <taxon>Taphrinales</taxon>
        <taxon>Protomycetaceae</taxon>
        <taxon>Protomyces</taxon>
    </lineage>
</organism>
<feature type="compositionally biased region" description="Polar residues" evidence="2">
    <location>
        <begin position="115"/>
        <end position="151"/>
    </location>
</feature>
<evidence type="ECO:0000313" key="3">
    <source>
        <dbReference type="EMBL" id="ORY87623.1"/>
    </source>
</evidence>
<dbReference type="Pfam" id="PF12709">
    <property type="entry name" value="Fungal_TACC"/>
    <property type="match status" value="1"/>
</dbReference>
<dbReference type="OrthoDB" id="10660587at2759"/>
<proteinExistence type="predicted"/>
<evidence type="ECO:0000256" key="1">
    <source>
        <dbReference type="SAM" id="Coils"/>
    </source>
</evidence>